<name>A0A096BSE6_9BACT</name>
<proteinExistence type="predicted"/>
<protein>
    <submittedName>
        <fullName evidence="1">YhcH/YjgK/YiaL family protein</fullName>
    </submittedName>
</protein>
<dbReference type="PANTHER" id="PTHR34986">
    <property type="entry name" value="EVOLVED BETA-GALACTOSIDASE SUBUNIT BETA"/>
    <property type="match status" value="1"/>
</dbReference>
<organism evidence="1 2">
    <name type="scientific">Prevotella bivia DNF00320</name>
    <dbReference type="NCBI Taxonomy" id="1401068"/>
    <lineage>
        <taxon>Bacteria</taxon>
        <taxon>Pseudomonadati</taxon>
        <taxon>Bacteroidota</taxon>
        <taxon>Bacteroidia</taxon>
        <taxon>Bacteroidales</taxon>
        <taxon>Prevotellaceae</taxon>
        <taxon>Prevotella</taxon>
    </lineage>
</organism>
<dbReference type="OrthoDB" id="9792756at2"/>
<dbReference type="Pfam" id="PF04074">
    <property type="entry name" value="DUF386"/>
    <property type="match status" value="1"/>
</dbReference>
<dbReference type="InterPro" id="IPR004375">
    <property type="entry name" value="NanQ/TabA/YiaL"/>
</dbReference>
<reference evidence="1 2" key="1">
    <citation type="submission" date="2014-07" db="EMBL/GenBank/DDBJ databases">
        <authorList>
            <person name="McCorrison J."/>
            <person name="Sanka R."/>
            <person name="Torralba M."/>
            <person name="Gillis M."/>
            <person name="Haft D.H."/>
            <person name="Methe B."/>
            <person name="Sutton G."/>
            <person name="Nelson K.E."/>
        </authorList>
    </citation>
    <scope>NUCLEOTIDE SEQUENCE [LARGE SCALE GENOMIC DNA]</scope>
    <source>
        <strain evidence="1 2">DNF00320</strain>
    </source>
</reference>
<dbReference type="AlphaFoldDB" id="A0A096BSE6"/>
<sequence>MILANLQDAVRYYSLHPRMQELFEYIKSTDFSKLSAGRITLDDDALFINLDVSSLLDKEQQKLEFHKKYIDVQIPLLVNETMGWSPINKLGRPDIPYDEARDCGLYFKPAQTYFTVSPNEFTIFFPEDAHAPIIGEGTQRKLIGKLLI</sequence>
<evidence type="ECO:0000313" key="1">
    <source>
        <dbReference type="EMBL" id="KGF45622.1"/>
    </source>
</evidence>
<dbReference type="SUPFAM" id="SSF51197">
    <property type="entry name" value="Clavaminate synthase-like"/>
    <property type="match status" value="1"/>
</dbReference>
<dbReference type="Proteomes" id="UP000029525">
    <property type="component" value="Unassembled WGS sequence"/>
</dbReference>
<dbReference type="EMBL" id="JRNQ01000005">
    <property type="protein sequence ID" value="KGF45622.1"/>
    <property type="molecule type" value="Genomic_DNA"/>
</dbReference>
<gene>
    <name evidence="1" type="ORF">HMPREF0647_01605</name>
</gene>
<evidence type="ECO:0000313" key="2">
    <source>
        <dbReference type="Proteomes" id="UP000029525"/>
    </source>
</evidence>
<dbReference type="Gene3D" id="2.60.120.370">
    <property type="entry name" value="YhcH/YjgK/YiaL"/>
    <property type="match status" value="1"/>
</dbReference>
<dbReference type="InterPro" id="IPR037012">
    <property type="entry name" value="NanQ/TabA/YiaL_sf"/>
</dbReference>
<comment type="caution">
    <text evidence="1">The sequence shown here is derived from an EMBL/GenBank/DDBJ whole genome shotgun (WGS) entry which is preliminary data.</text>
</comment>
<dbReference type="NCBIfam" id="TIGR00022">
    <property type="entry name" value="YhcH/YjgK/YiaL family protein"/>
    <property type="match status" value="1"/>
</dbReference>
<accession>A0A096BSE6</accession>
<dbReference type="PANTHER" id="PTHR34986:SF1">
    <property type="entry name" value="PROTEIN YIAL"/>
    <property type="match status" value="1"/>
</dbReference>
<dbReference type="RefSeq" id="WP_036865981.1">
    <property type="nucleotide sequence ID" value="NZ_JRNQ01000005.1"/>
</dbReference>
<dbReference type="GO" id="GO:0005829">
    <property type="term" value="C:cytosol"/>
    <property type="evidence" value="ECO:0007669"/>
    <property type="project" value="TreeGrafter"/>
</dbReference>